<dbReference type="Pfam" id="PF07707">
    <property type="entry name" value="BACK"/>
    <property type="match status" value="1"/>
</dbReference>
<dbReference type="VEuPathDB" id="FungiDB:RhiirFUN_003418"/>
<dbReference type="OrthoDB" id="6359816at2759"/>
<evidence type="ECO:0000313" key="3">
    <source>
        <dbReference type="EMBL" id="CAB5387566.1"/>
    </source>
</evidence>
<evidence type="ECO:0000313" key="4">
    <source>
        <dbReference type="Proteomes" id="UP000684084"/>
    </source>
</evidence>
<dbReference type="PANTHER" id="PTHR45774">
    <property type="entry name" value="BTB/POZ DOMAIN-CONTAINING"/>
    <property type="match status" value="1"/>
</dbReference>
<proteinExistence type="predicted"/>
<dbReference type="Proteomes" id="UP000684084">
    <property type="component" value="Unassembled WGS sequence"/>
</dbReference>
<organism evidence="3 4">
    <name type="scientific">Rhizophagus irregularis</name>
    <dbReference type="NCBI Taxonomy" id="588596"/>
    <lineage>
        <taxon>Eukaryota</taxon>
        <taxon>Fungi</taxon>
        <taxon>Fungi incertae sedis</taxon>
        <taxon>Mucoromycota</taxon>
        <taxon>Glomeromycotina</taxon>
        <taxon>Glomeromycetes</taxon>
        <taxon>Glomerales</taxon>
        <taxon>Glomeraceae</taxon>
        <taxon>Rhizophagus</taxon>
    </lineage>
</organism>
<dbReference type="InterPro" id="IPR011705">
    <property type="entry name" value="BACK"/>
</dbReference>
<sequence>MEARTTQKIFAKFGELLDNGLGSDVVIEVAFSSNWVNRFDGIIHFEKPNISPNIFKIILNFIYKADLDLKKHKASDICSLIKASDELSIDVLNEHILEFVSQNANRLINEDPVQILQIIFQLDIFSNLRNTFLQIICDNPEKLVNFENFYTLDKYTLIQLLKRDDLKMEEVIIWYNLLDWACYNVRDEQEKLDLKEVEKWESGDFATLKDILKDFIPHIRWFQISGKDFWYNVKPFKEALPEELYDDLLGYNIDKSVELKSFVILPQRNKNKIPAKVIRKYPAKRSSTMSKKAPITMSKKGHAVPLVEYRYRDLGSIKELNDIKLIYFQNFEIPSNNLRKPGETYEFCKILYSQ</sequence>
<evidence type="ECO:0000259" key="2">
    <source>
        <dbReference type="Pfam" id="PF07707"/>
    </source>
</evidence>
<reference evidence="3" key="1">
    <citation type="submission" date="2020-05" db="EMBL/GenBank/DDBJ databases">
        <authorList>
            <person name="Rincon C."/>
            <person name="Sanders R I."/>
            <person name="Robbins C."/>
            <person name="Chaturvedi A."/>
        </authorList>
    </citation>
    <scope>NUCLEOTIDE SEQUENCE</scope>
    <source>
        <strain evidence="3">CHB12</strain>
    </source>
</reference>
<gene>
    <name evidence="3" type="ORF">CHRIB12_LOCUS20214</name>
</gene>
<evidence type="ECO:0000259" key="1">
    <source>
        <dbReference type="Pfam" id="PF00651"/>
    </source>
</evidence>
<dbReference type="PANTHER" id="PTHR45774:SF3">
    <property type="entry name" value="BTB (POZ) DOMAIN-CONTAINING 2B-RELATED"/>
    <property type="match status" value="1"/>
</dbReference>
<dbReference type="AlphaFoldDB" id="A0A916EGX2"/>
<comment type="caution">
    <text evidence="3">The sequence shown here is derived from an EMBL/GenBank/DDBJ whole genome shotgun (WGS) entry which is preliminary data.</text>
</comment>
<feature type="domain" description="BACK" evidence="2">
    <location>
        <begin position="126"/>
        <end position="191"/>
    </location>
</feature>
<accession>A0A916EGX2</accession>
<protein>
    <recommendedName>
        <fullName evidence="5">BTB domain-containing protein</fullName>
    </recommendedName>
</protein>
<dbReference type="CDD" id="cd18186">
    <property type="entry name" value="BTB_POZ_ZBTB_KLHL-like"/>
    <property type="match status" value="1"/>
</dbReference>
<name>A0A916EGX2_9GLOM</name>
<dbReference type="InterPro" id="IPR000210">
    <property type="entry name" value="BTB/POZ_dom"/>
</dbReference>
<evidence type="ECO:0008006" key="5">
    <source>
        <dbReference type="Google" id="ProtNLM"/>
    </source>
</evidence>
<dbReference type="Pfam" id="PF00651">
    <property type="entry name" value="BTB"/>
    <property type="match status" value="1"/>
</dbReference>
<feature type="domain" description="BTB" evidence="1">
    <location>
        <begin position="43"/>
        <end position="103"/>
    </location>
</feature>
<dbReference type="EMBL" id="CAGKOT010000058">
    <property type="protein sequence ID" value="CAB5387566.1"/>
    <property type="molecule type" value="Genomic_DNA"/>
</dbReference>